<evidence type="ECO:0000313" key="2">
    <source>
        <dbReference type="Proteomes" id="UP001303760"/>
    </source>
</evidence>
<evidence type="ECO:0000313" key="1">
    <source>
        <dbReference type="EMBL" id="KAK4238256.1"/>
    </source>
</evidence>
<dbReference type="EMBL" id="MU860102">
    <property type="protein sequence ID" value="KAK4238256.1"/>
    <property type="molecule type" value="Genomic_DNA"/>
</dbReference>
<dbReference type="Proteomes" id="UP001303760">
    <property type="component" value="Unassembled WGS sequence"/>
</dbReference>
<dbReference type="AlphaFoldDB" id="A0AAN7CB36"/>
<protein>
    <submittedName>
        <fullName evidence="1">Uncharacterized protein</fullName>
    </submittedName>
</protein>
<sequence length="808" mass="90196">MTPNPCVSLTPVMFAFLSYAGILEFKTINFSIRANYTKWEPREAFRELRDFCVIRKEKISGRDTEIVYGVPRVGPDDTNEWLGYIRFRGRDGVGTIDITNRSATLQPWHLDLGGTSKAGDAQQAGAHGEGLKIAPLVLLRGRQNHGVTCRSGGFNWKFNFTTRGRLVARLRRMSPEAIYKAKDQAQRLSARTLLPFATDPVSDVQFVIGEAHAGRDEYGRQVKRSPVKREDFDAWTKAALFLHDAQDGAIISTEDGDLLTDSQLRGHIYLKRLLLHVSTPTRSASITGKPLRFGYNFASGRTNRERQSVAGADEEARAILAIWSRVLAARPEVASELSDMLNTTEPQYADVSGAKRHMNVETACRLEKYLIGDQFAGTWYYCGEDKKNPRHDQIIQGLGCRGVELTSAYWAILRQDNLILTAEEEEYRRFRAVPPLTTGEDGSPFASDVRWLLCACVLACPKTNGIAINFVQAGQLHLQLFYSESEQTFRVHDRWFSRNDATGELGLPDDISSTDVLLHTVKRLFADALEQLPLDTFIEKDSPRSAEWHRRLEISQSFDTSVEIQCHRADCDHIDDDLLTAEDFRTDRMSCIGLRDEEGSEDGSRDNAQLPTCRSYRYDCSTGEHCECDLGEDEECVFVLLTPADPGSFVTISQNTRVVRSLSSSPPTSITSSPTLDSGRETACQTAEMCVSPGPEPQSPRDTFLRVAGADVGHEVGERVSPSPSRELELQSINGDSPTAEILLAVPCAYTGFRVALGPRLRNLDILSIDREQWYEGRSSENVQAVIGILNGKRFLLEGGPRKRPRQD</sequence>
<reference evidence="1" key="2">
    <citation type="submission" date="2023-05" db="EMBL/GenBank/DDBJ databases">
        <authorList>
            <consortium name="Lawrence Berkeley National Laboratory"/>
            <person name="Steindorff A."/>
            <person name="Hensen N."/>
            <person name="Bonometti L."/>
            <person name="Westerberg I."/>
            <person name="Brannstrom I.O."/>
            <person name="Guillou S."/>
            <person name="Cros-Aarteil S."/>
            <person name="Calhoun S."/>
            <person name="Haridas S."/>
            <person name="Kuo A."/>
            <person name="Mondo S."/>
            <person name="Pangilinan J."/>
            <person name="Riley R."/>
            <person name="Labutti K."/>
            <person name="Andreopoulos B."/>
            <person name="Lipzen A."/>
            <person name="Chen C."/>
            <person name="Yanf M."/>
            <person name="Daum C."/>
            <person name="Ng V."/>
            <person name="Clum A."/>
            <person name="Ohm R."/>
            <person name="Martin F."/>
            <person name="Silar P."/>
            <person name="Natvig D."/>
            <person name="Lalanne C."/>
            <person name="Gautier V."/>
            <person name="Ament-Velasquez S.L."/>
            <person name="Kruys A."/>
            <person name="Hutchinson M.I."/>
            <person name="Powell A.J."/>
            <person name="Barry K."/>
            <person name="Miller A.N."/>
            <person name="Grigoriev I.V."/>
            <person name="Debuchy R."/>
            <person name="Gladieux P."/>
            <person name="Thoren M.H."/>
            <person name="Johannesson H."/>
        </authorList>
    </citation>
    <scope>NUCLEOTIDE SEQUENCE</scope>
    <source>
        <strain evidence="1">CBS 532.94</strain>
    </source>
</reference>
<comment type="caution">
    <text evidence="1">The sequence shown here is derived from an EMBL/GenBank/DDBJ whole genome shotgun (WGS) entry which is preliminary data.</text>
</comment>
<organism evidence="1 2">
    <name type="scientific">Achaetomium macrosporum</name>
    <dbReference type="NCBI Taxonomy" id="79813"/>
    <lineage>
        <taxon>Eukaryota</taxon>
        <taxon>Fungi</taxon>
        <taxon>Dikarya</taxon>
        <taxon>Ascomycota</taxon>
        <taxon>Pezizomycotina</taxon>
        <taxon>Sordariomycetes</taxon>
        <taxon>Sordariomycetidae</taxon>
        <taxon>Sordariales</taxon>
        <taxon>Chaetomiaceae</taxon>
        <taxon>Achaetomium</taxon>
    </lineage>
</organism>
<accession>A0AAN7CB36</accession>
<keyword evidence="2" id="KW-1185">Reference proteome</keyword>
<proteinExistence type="predicted"/>
<name>A0AAN7CB36_9PEZI</name>
<reference evidence="1" key="1">
    <citation type="journal article" date="2023" name="Mol. Phylogenet. Evol.">
        <title>Genome-scale phylogeny and comparative genomics of the fungal order Sordariales.</title>
        <authorList>
            <person name="Hensen N."/>
            <person name="Bonometti L."/>
            <person name="Westerberg I."/>
            <person name="Brannstrom I.O."/>
            <person name="Guillou S."/>
            <person name="Cros-Aarteil S."/>
            <person name="Calhoun S."/>
            <person name="Haridas S."/>
            <person name="Kuo A."/>
            <person name="Mondo S."/>
            <person name="Pangilinan J."/>
            <person name="Riley R."/>
            <person name="LaButti K."/>
            <person name="Andreopoulos B."/>
            <person name="Lipzen A."/>
            <person name="Chen C."/>
            <person name="Yan M."/>
            <person name="Daum C."/>
            <person name="Ng V."/>
            <person name="Clum A."/>
            <person name="Steindorff A."/>
            <person name="Ohm R.A."/>
            <person name="Martin F."/>
            <person name="Silar P."/>
            <person name="Natvig D.O."/>
            <person name="Lalanne C."/>
            <person name="Gautier V."/>
            <person name="Ament-Velasquez S.L."/>
            <person name="Kruys A."/>
            <person name="Hutchinson M.I."/>
            <person name="Powell A.J."/>
            <person name="Barry K."/>
            <person name="Miller A.N."/>
            <person name="Grigoriev I.V."/>
            <person name="Debuchy R."/>
            <person name="Gladieux P."/>
            <person name="Hiltunen Thoren M."/>
            <person name="Johannesson H."/>
        </authorList>
    </citation>
    <scope>NUCLEOTIDE SEQUENCE</scope>
    <source>
        <strain evidence="1">CBS 532.94</strain>
    </source>
</reference>
<gene>
    <name evidence="1" type="ORF">C8A03DRAFT_43955</name>
</gene>